<dbReference type="PANTHER" id="PTHR43179">
    <property type="entry name" value="RHAMNOSYLTRANSFERASE WBBL"/>
    <property type="match status" value="1"/>
</dbReference>
<protein>
    <submittedName>
        <fullName evidence="3">Glycosyltransferase</fullName>
    </submittedName>
</protein>
<dbReference type="GO" id="GO:0016740">
    <property type="term" value="F:transferase activity"/>
    <property type="evidence" value="ECO:0007669"/>
    <property type="project" value="UniProtKB-KW"/>
</dbReference>
<dbReference type="Pfam" id="PF13727">
    <property type="entry name" value="CoA_binding_3"/>
    <property type="match status" value="1"/>
</dbReference>
<comment type="caution">
    <text evidence="3">The sequence shown here is derived from an EMBL/GenBank/DDBJ whole genome shotgun (WGS) entry which is preliminary data.</text>
</comment>
<keyword evidence="1" id="KW-0472">Membrane</keyword>
<feature type="transmembrane region" description="Helical" evidence="1">
    <location>
        <begin position="367"/>
        <end position="389"/>
    </location>
</feature>
<dbReference type="Gene3D" id="3.90.550.10">
    <property type="entry name" value="Spore Coat Polysaccharide Biosynthesis Protein SpsA, Chain A"/>
    <property type="match status" value="1"/>
</dbReference>
<evidence type="ECO:0000256" key="1">
    <source>
        <dbReference type="SAM" id="Phobius"/>
    </source>
</evidence>
<dbReference type="Proteomes" id="UP000319829">
    <property type="component" value="Unassembled WGS sequence"/>
</dbReference>
<reference evidence="5 6" key="1">
    <citation type="journal article" date="2019" name="Nat. Microbiol.">
        <title>Mediterranean grassland soil C-N compound turnover is dependent on rainfall and depth, and is mediated by genomically divergent microorganisms.</title>
        <authorList>
            <person name="Diamond S."/>
            <person name="Andeer P.F."/>
            <person name="Li Z."/>
            <person name="Crits-Christoph A."/>
            <person name="Burstein D."/>
            <person name="Anantharaman K."/>
            <person name="Lane K.R."/>
            <person name="Thomas B.C."/>
            <person name="Pan C."/>
            <person name="Northen T.R."/>
            <person name="Banfield J.F."/>
        </authorList>
    </citation>
    <scope>NUCLEOTIDE SEQUENCE [LARGE SCALE GENOMIC DNA]</scope>
    <source>
        <strain evidence="3">WS_4</strain>
        <strain evidence="4">WS_7</strain>
    </source>
</reference>
<dbReference type="CDD" id="cd04186">
    <property type="entry name" value="GT_2_like_c"/>
    <property type="match status" value="1"/>
</dbReference>
<accession>A0A538SSN3</accession>
<evidence type="ECO:0000313" key="5">
    <source>
        <dbReference type="Proteomes" id="UP000317366"/>
    </source>
</evidence>
<keyword evidence="3" id="KW-0808">Transferase</keyword>
<feature type="transmembrane region" description="Helical" evidence="1">
    <location>
        <begin position="266"/>
        <end position="289"/>
    </location>
</feature>
<feature type="domain" description="Glycosyltransferase 2-like" evidence="2">
    <location>
        <begin position="4"/>
        <end position="140"/>
    </location>
</feature>
<dbReference type="InterPro" id="IPR029044">
    <property type="entry name" value="Nucleotide-diphossugar_trans"/>
</dbReference>
<dbReference type="PANTHER" id="PTHR43179:SF7">
    <property type="entry name" value="RHAMNOSYLTRANSFERASE WBBL"/>
    <property type="match status" value="1"/>
</dbReference>
<dbReference type="AlphaFoldDB" id="A0A538SSN3"/>
<dbReference type="SUPFAM" id="SSF53448">
    <property type="entry name" value="Nucleotide-diphospho-sugar transferases"/>
    <property type="match status" value="1"/>
</dbReference>
<feature type="transmembrane region" description="Helical" evidence="1">
    <location>
        <begin position="309"/>
        <end position="328"/>
    </location>
</feature>
<dbReference type="Proteomes" id="UP000317366">
    <property type="component" value="Unassembled WGS sequence"/>
</dbReference>
<feature type="transmembrane region" description="Helical" evidence="1">
    <location>
        <begin position="340"/>
        <end position="361"/>
    </location>
</feature>
<gene>
    <name evidence="3" type="ORF">E6K74_06545</name>
    <name evidence="4" type="ORF">E6K77_08425</name>
</gene>
<name>A0A538SSN3_UNCEI</name>
<keyword evidence="1" id="KW-0812">Transmembrane</keyword>
<sequence length="647" mass="70892">MSVSLIVIHYHTRPALGRLLQSLRDALPEPLREILIVNNSGEPLEDLLPGLPWPARILAPGSNLGYARGVNEGIRAAREDAILILNPDIQVLPGSIEALVRCAGEHPRAGIVAPKLMNSDGTLQLSARRFYNWKTLFLRRAPLGPYAARSRTLRNHLMADWDHAETRPVDWVLGAAMFARRRAVRDVGMMDERYFLYFEDVDWCQRMWRHGYEVLYCADASMVHEYARGSAQLRARSIRAHAAGLLRFAEKWSAVLYAVSQNRKRILSLATLATDVLAAVLAFLGAYAIRASLAPVFAKPIYPLPGYGGLLFFTVAVSLAALAANGLYRRSTFLDGIERAFSIGQAVVQAVLFLMAATFLFQTPRYSRVLVLLLAPLLYGALLASRTVVGRLGAGARRQGFAFRRVLIVGSGDEAERTREALEEARGEGFEPLKTVVPSDPGEAPKEAAARLKALVESERIQIVCVVPEPGEVPYLLAAAAALRDSGAAVYWAGSVAQLAAEERLASLGRVRAVLLHSPSRGLSLRVRKRASDLLLSIFVAPFRWGALRAYLAGRGEGYGPAEAWGRVWSGRLSWVGRSAYEGDRWAGVPDWARLALESVRPGVVTPPDGASGDPMTKVAAELAYLSRFSLAEDLRVFLRATRGTIR</sequence>
<evidence type="ECO:0000313" key="3">
    <source>
        <dbReference type="EMBL" id="TMQ54398.1"/>
    </source>
</evidence>
<evidence type="ECO:0000313" key="4">
    <source>
        <dbReference type="EMBL" id="TMQ62068.1"/>
    </source>
</evidence>
<organism evidence="3 6">
    <name type="scientific">Eiseniibacteriota bacterium</name>
    <dbReference type="NCBI Taxonomy" id="2212470"/>
    <lineage>
        <taxon>Bacteria</taxon>
        <taxon>Candidatus Eiseniibacteriota</taxon>
    </lineage>
</organism>
<evidence type="ECO:0000259" key="2">
    <source>
        <dbReference type="Pfam" id="PF00535"/>
    </source>
</evidence>
<dbReference type="EMBL" id="VBOX01000086">
    <property type="protein sequence ID" value="TMQ62068.1"/>
    <property type="molecule type" value="Genomic_DNA"/>
</dbReference>
<dbReference type="EMBL" id="VBOU01000074">
    <property type="protein sequence ID" value="TMQ54398.1"/>
    <property type="molecule type" value="Genomic_DNA"/>
</dbReference>
<evidence type="ECO:0000313" key="6">
    <source>
        <dbReference type="Proteomes" id="UP000319829"/>
    </source>
</evidence>
<keyword evidence="1" id="KW-1133">Transmembrane helix</keyword>
<proteinExistence type="predicted"/>
<dbReference type="InterPro" id="IPR001173">
    <property type="entry name" value="Glyco_trans_2-like"/>
</dbReference>
<dbReference type="Pfam" id="PF00535">
    <property type="entry name" value="Glycos_transf_2"/>
    <property type="match status" value="1"/>
</dbReference>